<reference evidence="1" key="1">
    <citation type="submission" date="2020-03" db="EMBL/GenBank/DDBJ databases">
        <title>The deep terrestrial virosphere.</title>
        <authorList>
            <person name="Holmfeldt K."/>
            <person name="Nilsson E."/>
            <person name="Simone D."/>
            <person name="Lopez-Fernandez M."/>
            <person name="Wu X."/>
            <person name="de Brujin I."/>
            <person name="Lundin D."/>
            <person name="Andersson A."/>
            <person name="Bertilsson S."/>
            <person name="Dopson M."/>
        </authorList>
    </citation>
    <scope>NUCLEOTIDE SEQUENCE</scope>
    <source>
        <strain evidence="1">MM415B01388</strain>
    </source>
</reference>
<proteinExistence type="predicted"/>
<accession>A0A6M3IR37</accession>
<dbReference type="EMBL" id="MT141344">
    <property type="protein sequence ID" value="QJA58882.1"/>
    <property type="molecule type" value="Genomic_DNA"/>
</dbReference>
<organism evidence="1">
    <name type="scientific">viral metagenome</name>
    <dbReference type="NCBI Taxonomy" id="1070528"/>
    <lineage>
        <taxon>unclassified sequences</taxon>
        <taxon>metagenomes</taxon>
        <taxon>organismal metagenomes</taxon>
    </lineage>
</organism>
<dbReference type="AlphaFoldDB" id="A0A6M3IR37"/>
<sequence length="65" mass="7341">MKETRIQTKGVCVKCGELWEREGSPGVCVKCGNISAVIYVAKKAKKNEVEVKYGKQARALYRMYI</sequence>
<protein>
    <submittedName>
        <fullName evidence="1">Uncharacterized protein</fullName>
    </submittedName>
</protein>
<evidence type="ECO:0000313" key="1">
    <source>
        <dbReference type="EMBL" id="QJA58882.1"/>
    </source>
</evidence>
<gene>
    <name evidence="1" type="ORF">MM415B01388_0010</name>
</gene>
<name>A0A6M3IR37_9ZZZZ</name>